<dbReference type="InterPro" id="IPR020578">
    <property type="entry name" value="Aminotrans_V_PyrdxlP_BS"/>
</dbReference>
<dbReference type="GO" id="GO:0003824">
    <property type="term" value="F:catalytic activity"/>
    <property type="evidence" value="ECO:0007669"/>
    <property type="project" value="UniProtKB-ARBA"/>
</dbReference>
<evidence type="ECO:0000256" key="1">
    <source>
        <dbReference type="ARBA" id="ARBA00001933"/>
    </source>
</evidence>
<name>A0A931AUU2_9FIRM</name>
<protein>
    <submittedName>
        <fullName evidence="9">Cysteine desulfurase</fullName>
    </submittedName>
</protein>
<evidence type="ECO:0000313" key="9">
    <source>
        <dbReference type="EMBL" id="MBF8437190.1"/>
    </source>
</evidence>
<gene>
    <name evidence="9" type="ORF">I0Q91_08880</name>
</gene>
<dbReference type="GO" id="GO:0051536">
    <property type="term" value="F:iron-sulfur cluster binding"/>
    <property type="evidence" value="ECO:0007669"/>
    <property type="project" value="UniProtKB-KW"/>
</dbReference>
<accession>A0A931AUU2</accession>
<dbReference type="Proteomes" id="UP000621436">
    <property type="component" value="Unassembled WGS sequence"/>
</dbReference>
<dbReference type="PIRSF" id="PIRSF005572">
    <property type="entry name" value="NifS"/>
    <property type="match status" value="1"/>
</dbReference>
<evidence type="ECO:0000313" key="10">
    <source>
        <dbReference type="Proteomes" id="UP000621436"/>
    </source>
</evidence>
<dbReference type="EMBL" id="JADPIE010000004">
    <property type="protein sequence ID" value="MBF8437190.1"/>
    <property type="molecule type" value="Genomic_DNA"/>
</dbReference>
<dbReference type="InterPro" id="IPR016454">
    <property type="entry name" value="Cysteine_dSase"/>
</dbReference>
<dbReference type="InterPro" id="IPR015421">
    <property type="entry name" value="PyrdxlP-dep_Trfase_major"/>
</dbReference>
<dbReference type="PANTHER" id="PTHR11601">
    <property type="entry name" value="CYSTEINE DESULFURYLASE FAMILY MEMBER"/>
    <property type="match status" value="1"/>
</dbReference>
<dbReference type="Gene3D" id="3.40.640.10">
    <property type="entry name" value="Type I PLP-dependent aspartate aminotransferase-like (Major domain)"/>
    <property type="match status" value="1"/>
</dbReference>
<keyword evidence="10" id="KW-1185">Reference proteome</keyword>
<dbReference type="Gene3D" id="3.90.1150.10">
    <property type="entry name" value="Aspartate Aminotransferase, domain 1"/>
    <property type="match status" value="1"/>
</dbReference>
<dbReference type="PROSITE" id="PS00595">
    <property type="entry name" value="AA_TRANSFER_CLASS_5"/>
    <property type="match status" value="1"/>
</dbReference>
<dbReference type="Gene3D" id="1.10.260.50">
    <property type="match status" value="1"/>
</dbReference>
<dbReference type="PANTHER" id="PTHR11601:SF50">
    <property type="entry name" value="CYSTEINE DESULFURASE ISCS 2-RELATED"/>
    <property type="match status" value="1"/>
</dbReference>
<comment type="caution">
    <text evidence="9">The sequence shown here is derived from an EMBL/GenBank/DDBJ whole genome shotgun (WGS) entry which is preliminary data.</text>
</comment>
<comment type="cofactor">
    <cofactor evidence="1 7">
        <name>pyridoxal 5'-phosphate</name>
        <dbReference type="ChEBI" id="CHEBI:597326"/>
    </cofactor>
</comment>
<organism evidence="9 10">
    <name type="scientific">Halonatronomonas betaini</name>
    <dbReference type="NCBI Taxonomy" id="2778430"/>
    <lineage>
        <taxon>Bacteria</taxon>
        <taxon>Bacillati</taxon>
        <taxon>Bacillota</taxon>
        <taxon>Clostridia</taxon>
        <taxon>Halanaerobiales</taxon>
        <taxon>Halarsenatibacteraceae</taxon>
        <taxon>Halonatronomonas</taxon>
    </lineage>
</organism>
<dbReference type="Pfam" id="PF00266">
    <property type="entry name" value="Aminotran_5"/>
    <property type="match status" value="1"/>
</dbReference>
<keyword evidence="5" id="KW-0408">Iron</keyword>
<dbReference type="RefSeq" id="WP_270454152.1">
    <property type="nucleotide sequence ID" value="NZ_JADPIE010000004.1"/>
</dbReference>
<comment type="similarity">
    <text evidence="2">Belongs to the class-V pyridoxal-phosphate-dependent aminotransferase family. NifS/IscS subfamily.</text>
</comment>
<evidence type="ECO:0000256" key="7">
    <source>
        <dbReference type="RuleBase" id="RU004504"/>
    </source>
</evidence>
<evidence type="ECO:0000259" key="8">
    <source>
        <dbReference type="Pfam" id="PF00266"/>
    </source>
</evidence>
<evidence type="ECO:0000256" key="5">
    <source>
        <dbReference type="ARBA" id="ARBA00023004"/>
    </source>
</evidence>
<dbReference type="AlphaFoldDB" id="A0A931AUU2"/>
<dbReference type="GO" id="GO:0046872">
    <property type="term" value="F:metal ion binding"/>
    <property type="evidence" value="ECO:0007669"/>
    <property type="project" value="UniProtKB-KW"/>
</dbReference>
<dbReference type="InterPro" id="IPR015422">
    <property type="entry name" value="PyrdxlP-dep_Trfase_small"/>
</dbReference>
<evidence type="ECO:0000256" key="4">
    <source>
        <dbReference type="ARBA" id="ARBA00022898"/>
    </source>
</evidence>
<sequence>MEIYFDNAATTRVSEKAAKVAYQTMLENYGNPSSIHNKGIDADKILKNSRRTIADYLRTKPEQILFTSGGTEANNLAIQGAAGIRSGRGNHIISSQIEHPSIYEQFDKLRDSGYDITLVSPDSSGFINPEDVITEIRDDTILISIMYVNNITGAIQPIAEISKKAKKLNSDIIFHSDMIQAPGKVETVPEKLEVDLASFSGHKFHGPKGTGFLYLREDHYIEPILYGGGQERELRSGTENLPGIAGMAEAIKDLNKSNEFNNSINKIKNHIINRIESEIPEIIINTPDKSAPHIINASIPGLPGEVIVNALNHNDIYISSGSACAGTNIKTDHVLEAMGRDDKIASSSIRISISKNNTEQEANRLINTLKEELNFLL</sequence>
<keyword evidence="6" id="KW-0411">Iron-sulfur</keyword>
<evidence type="ECO:0000256" key="3">
    <source>
        <dbReference type="ARBA" id="ARBA00022723"/>
    </source>
</evidence>
<proteinExistence type="inferred from homology"/>
<evidence type="ECO:0000256" key="6">
    <source>
        <dbReference type="ARBA" id="ARBA00023014"/>
    </source>
</evidence>
<dbReference type="InterPro" id="IPR000192">
    <property type="entry name" value="Aminotrans_V_dom"/>
</dbReference>
<feature type="domain" description="Aminotransferase class V" evidence="8">
    <location>
        <begin position="3"/>
        <end position="365"/>
    </location>
</feature>
<keyword evidence="3" id="KW-0479">Metal-binding</keyword>
<evidence type="ECO:0000256" key="2">
    <source>
        <dbReference type="ARBA" id="ARBA00006490"/>
    </source>
</evidence>
<dbReference type="InterPro" id="IPR015424">
    <property type="entry name" value="PyrdxlP-dep_Trfase"/>
</dbReference>
<keyword evidence="4" id="KW-0663">Pyridoxal phosphate</keyword>
<dbReference type="SUPFAM" id="SSF53383">
    <property type="entry name" value="PLP-dependent transferases"/>
    <property type="match status" value="1"/>
</dbReference>
<reference evidence="9" key="1">
    <citation type="submission" date="2020-11" db="EMBL/GenBank/DDBJ databases">
        <title>Halonatronomonas betainensis gen. nov., sp. nov. a novel haloalkaliphilic representative of the family Halanaerobiacae capable of betaine degradation.</title>
        <authorList>
            <person name="Boltyanskaya Y."/>
            <person name="Kevbrin V."/>
            <person name="Detkova E."/>
            <person name="Grouzdev D.S."/>
            <person name="Koziaeva V."/>
            <person name="Zhilina T."/>
        </authorList>
    </citation>
    <scope>NUCLEOTIDE SEQUENCE</scope>
    <source>
        <strain evidence="9">Z-7014</strain>
    </source>
</reference>